<feature type="compositionally biased region" description="Low complexity" evidence="1">
    <location>
        <begin position="398"/>
        <end position="419"/>
    </location>
</feature>
<keyword evidence="2" id="KW-1133">Transmembrane helix</keyword>
<dbReference type="InterPro" id="IPR028994">
    <property type="entry name" value="Integrin_alpha_N"/>
</dbReference>
<gene>
    <name evidence="4" type="ORF">KTC_33880</name>
</gene>
<accession>A0A455SJL2</accession>
<dbReference type="Pfam" id="PF05257">
    <property type="entry name" value="CHAP"/>
    <property type="match status" value="1"/>
</dbReference>
<evidence type="ECO:0000313" key="4">
    <source>
        <dbReference type="EMBL" id="BBH88637.1"/>
    </source>
</evidence>
<dbReference type="AlphaFoldDB" id="A0A455SJL2"/>
<dbReference type="PROSITE" id="PS50911">
    <property type="entry name" value="CHAP"/>
    <property type="match status" value="1"/>
</dbReference>
<feature type="transmembrane region" description="Helical" evidence="2">
    <location>
        <begin position="24"/>
        <end position="42"/>
    </location>
</feature>
<feature type="domain" description="Peptidase C51" evidence="3">
    <location>
        <begin position="63"/>
        <end position="202"/>
    </location>
</feature>
<keyword evidence="2" id="KW-0472">Membrane</keyword>
<dbReference type="SUPFAM" id="SSF69318">
    <property type="entry name" value="Integrin alpha N-terminal domain"/>
    <property type="match status" value="1"/>
</dbReference>
<keyword evidence="2" id="KW-0812">Transmembrane</keyword>
<sequence length="833" mass="91964">MLLVVACKLVAWCRKATVGHRISALHISGVVLLLLASLLPVLPVQASPIRIDSHTMKTGDENCSRVGFSPSGNPFPICPGPYPVGGNCVWWAWEQWHLLGYDLPRNWGNAADWVVDAQRSGLPMGTTPRVGAIAVFPRADGVWAYGLPGHVAFVTNVYPDGQTFDVTYQNYGDPTPMYVGRRYNAAYINQPQYQNGRLRFIYFPREIDLTLFAHLPGINGNPAESIAQANQQLMQAQQADTSKNMQNKVALGLSPASSDQEYNADFTGTGTSDLLLYNRKQGTLKVLHLAKEKKDRLKVVELGDSITPAGKWGPMLDVHLGDFDGSGTTDILLYERNTGKIHLLALTRELKIKQHAVLNGEGPGWEVYAGKFDGKRSALFMYHRLANPSAYQPGPTETQKPQPTPSVTPTQTPTASPTKIPSPTPSPTKQPTATPSVTPTQTPTPSPTQAPSPTPTTKPAPSPTVKPSPTPTAKPSPTPSVKPTATVTPTPTTVPGLKETPSITVPLDPMVPAIPTPTVSPTLSSIQGSPVALSALNATLPLQPTNATTEGELSGSKLQEWEKQGRQPNVILLDFDKDLKVQHRQVYTLWHSSWEVYTGRFLSHEQDGVFLYDRISGKGRMIGFNDQLGLRYAKNVKDIKGNWMVYSGDFLNTGRAQLLLYDPENGHARILGFNPKLTLEKTKTFTDWDSHLVLYVGHFGTPALGVMLYDPQEGRSTFMTFDASLQVKQMYVTKSWDERYQILIGAFVDRSHCTKQTEKECLQQDAILVLNRETGKMQYYVFSFGRKVKVFDNRVRAFERHGIASEQYIETKDTTTFDLISTIQTSIKDEELY</sequence>
<name>A0A455SJL2_9CHLR</name>
<protein>
    <recommendedName>
        <fullName evidence="3">Peptidase C51 domain-containing protein</fullName>
    </recommendedName>
</protein>
<feature type="compositionally biased region" description="Low complexity" evidence="1">
    <location>
        <begin position="481"/>
        <end position="495"/>
    </location>
</feature>
<dbReference type="SUPFAM" id="SSF54001">
    <property type="entry name" value="Cysteine proteinases"/>
    <property type="match status" value="1"/>
</dbReference>
<evidence type="ECO:0000256" key="1">
    <source>
        <dbReference type="SAM" id="MobiDB-lite"/>
    </source>
</evidence>
<dbReference type="Gene3D" id="3.90.1720.10">
    <property type="entry name" value="endopeptidase domain like (from Nostoc punctiforme)"/>
    <property type="match status" value="1"/>
</dbReference>
<feature type="compositionally biased region" description="Pro residues" evidence="1">
    <location>
        <begin position="442"/>
        <end position="480"/>
    </location>
</feature>
<reference evidence="4" key="1">
    <citation type="submission" date="2018-12" db="EMBL/GenBank/DDBJ databases">
        <title>Novel natural products biosynthetic potential of the class Ktedonobacteria.</title>
        <authorList>
            <person name="Zheng Y."/>
            <person name="Saitou A."/>
            <person name="Wang C.M."/>
            <person name="Toyoda A."/>
            <person name="Minakuchi Y."/>
            <person name="Sekiguchi Y."/>
            <person name="Ueda K."/>
            <person name="Takano H."/>
            <person name="Sakai Y."/>
            <person name="Yokota A."/>
            <person name="Yabe S."/>
        </authorList>
    </citation>
    <scope>NUCLEOTIDE SEQUENCE</scope>
    <source>
        <strain evidence="4">COM3</strain>
    </source>
</reference>
<dbReference type="EMBL" id="AP019376">
    <property type="protein sequence ID" value="BBH88637.1"/>
    <property type="molecule type" value="Genomic_DNA"/>
</dbReference>
<dbReference type="PRINTS" id="PR01217">
    <property type="entry name" value="PRICHEXTENSN"/>
</dbReference>
<evidence type="ECO:0000259" key="3">
    <source>
        <dbReference type="PROSITE" id="PS50911"/>
    </source>
</evidence>
<dbReference type="InterPro" id="IPR007921">
    <property type="entry name" value="CHAP_dom"/>
</dbReference>
<evidence type="ECO:0000256" key="2">
    <source>
        <dbReference type="SAM" id="Phobius"/>
    </source>
</evidence>
<dbReference type="InterPro" id="IPR038765">
    <property type="entry name" value="Papain-like_cys_pep_sf"/>
</dbReference>
<proteinExistence type="predicted"/>
<organism evidence="4">
    <name type="scientific">Thermosporothrix sp. COM3</name>
    <dbReference type="NCBI Taxonomy" id="2490863"/>
    <lineage>
        <taxon>Bacteria</taxon>
        <taxon>Bacillati</taxon>
        <taxon>Chloroflexota</taxon>
        <taxon>Ktedonobacteria</taxon>
        <taxon>Ktedonobacterales</taxon>
        <taxon>Thermosporotrichaceae</taxon>
        <taxon>Thermosporothrix</taxon>
    </lineage>
</organism>
<feature type="region of interest" description="Disordered" evidence="1">
    <location>
        <begin position="388"/>
        <end position="504"/>
    </location>
</feature>
<feature type="compositionally biased region" description="Low complexity" evidence="1">
    <location>
        <begin position="429"/>
        <end position="441"/>
    </location>
</feature>